<protein>
    <submittedName>
        <fullName evidence="1">Uncharacterized protein</fullName>
    </submittedName>
</protein>
<reference evidence="1 2" key="1">
    <citation type="journal article" date="2016" name="Front. Microbiol.">
        <title>Fuerstia marisgermanicae gen. nov., sp. nov., an Unusual Member of the Phylum Planctomycetes from the German Wadden Sea.</title>
        <authorList>
            <person name="Kohn T."/>
            <person name="Heuer A."/>
            <person name="Jogler M."/>
            <person name="Vollmers J."/>
            <person name="Boedeker C."/>
            <person name="Bunk B."/>
            <person name="Rast P."/>
            <person name="Borchert D."/>
            <person name="Glockner I."/>
            <person name="Freese H.M."/>
            <person name="Klenk H.P."/>
            <person name="Overmann J."/>
            <person name="Kaster A.K."/>
            <person name="Rohde M."/>
            <person name="Wiegand S."/>
            <person name="Jogler C."/>
        </authorList>
    </citation>
    <scope>NUCLEOTIDE SEQUENCE [LARGE SCALE GENOMIC DNA]</scope>
    <source>
        <strain evidence="1 2">NH11</strain>
    </source>
</reference>
<sequence length="167" mass="19069">MTNDDLLARAKQVARVISRRERMRINQRQFEEAGIEMEDIKTIADSIGSDVEDLLLVGTSSAIHHPGQAVPVIQSHVVVDIADEAITLRGKTFDIDQQMAAVVQCLLDSNGERRSQSDMRRTYPKHIVDERLDTTIRRKLKRHKSGIGEYINSDTRGFWIDIERLCR</sequence>
<evidence type="ECO:0000313" key="2">
    <source>
        <dbReference type="Proteomes" id="UP000187735"/>
    </source>
</evidence>
<dbReference type="KEGG" id="fmr:Fuma_02902"/>
<dbReference type="STRING" id="1891926.Fuma_02902"/>
<accession>A0A1P8WGX6</accession>
<keyword evidence="2" id="KW-1185">Reference proteome</keyword>
<dbReference type="OrthoDB" id="298043at2"/>
<dbReference type="EMBL" id="CP017641">
    <property type="protein sequence ID" value="APZ93285.1"/>
    <property type="molecule type" value="Genomic_DNA"/>
</dbReference>
<dbReference type="AlphaFoldDB" id="A0A1P8WGX6"/>
<name>A0A1P8WGX6_9PLAN</name>
<organism evidence="1 2">
    <name type="scientific">Fuerstiella marisgermanici</name>
    <dbReference type="NCBI Taxonomy" id="1891926"/>
    <lineage>
        <taxon>Bacteria</taxon>
        <taxon>Pseudomonadati</taxon>
        <taxon>Planctomycetota</taxon>
        <taxon>Planctomycetia</taxon>
        <taxon>Planctomycetales</taxon>
        <taxon>Planctomycetaceae</taxon>
        <taxon>Fuerstiella</taxon>
    </lineage>
</organism>
<dbReference type="RefSeq" id="WP_145944185.1">
    <property type="nucleotide sequence ID" value="NZ_CP017641.1"/>
</dbReference>
<evidence type="ECO:0000313" key="1">
    <source>
        <dbReference type="EMBL" id="APZ93285.1"/>
    </source>
</evidence>
<dbReference type="Proteomes" id="UP000187735">
    <property type="component" value="Chromosome"/>
</dbReference>
<gene>
    <name evidence="1" type="ORF">Fuma_02902</name>
</gene>
<proteinExistence type="predicted"/>